<evidence type="ECO:0000313" key="6">
    <source>
        <dbReference type="EMBL" id="CZF85793.1"/>
    </source>
</evidence>
<feature type="chain" id="PRO_5007282405" description="Integrin" evidence="5">
    <location>
        <begin position="23"/>
        <end position="606"/>
    </location>
</feature>
<dbReference type="PANTHER" id="PTHR36220:SF1">
    <property type="entry name" value="GAMMA TUBULIN COMPLEX COMPONENT C-TERMINAL DOMAIN-CONTAINING PROTEIN"/>
    <property type="match status" value="1"/>
</dbReference>
<evidence type="ECO:0000256" key="3">
    <source>
        <dbReference type="ARBA" id="ARBA00023180"/>
    </source>
</evidence>
<dbReference type="AlphaFoldDB" id="A0A128FG68"/>
<gene>
    <name evidence="6" type="ORF">GMA8713_03826</name>
</gene>
<protein>
    <recommendedName>
        <fullName evidence="8">Integrin</fullName>
    </recommendedName>
</protein>
<dbReference type="PANTHER" id="PTHR36220">
    <property type="entry name" value="UNNAMED PRODUCT"/>
    <property type="match status" value="1"/>
</dbReference>
<dbReference type="Pfam" id="PF14312">
    <property type="entry name" value="FG-GAP_2"/>
    <property type="match status" value="7"/>
</dbReference>
<sequence>MYLFKKAIWMVPVLSLGLTACGEEDTNTTGASVKRYANISSTTPPGPLNLAQPSVGKLKNGHYPVTFSWDSSANATGYTLCRKDETRPNSCESLGNTSGASLTLNLGGPLKKHLADFFVLATNSGGSTASNEKALTPQDLASLISYVKASNTGAGDYFGYAVSMSGDGKTLAVGANGEDSNSTINKNDNKAPNAGAVYVYRFAKGRWKMSAYIKASNIDASDYFGYSVSMSEDGNTLAVGAPNEDSDSARDPGNNSAPDAGAVYVYRFDNGIWGAPVYIKASNIGGSDYFGASVSLSGDGNTLAVGAHGEASNSAGDPDNNSLIRAGAAYVYRFDNEHKQWGAPTYIKASNVGQHDEFGWSVSLSGDSNTLAVGAHWEDSDSIGTNGADNNEAPYSGAVYVYRFADNQWKQDAYIKASNTEKDDYFGTSVSVSGDGNTLAVGAYKEASNSPSDQSNNKASSAGAVYVYRFANGSWKEPAYIKASNIGANNYFGRSVSLSGDGNTLAVGAHWEDSDATGIDGADNNKASASGAVYLYRFANSQWEQDIYIKASNTAKDDYFGFSVSVSGDGNTLAVGATGEDSNVRGINNAQYNDTGAENSGAVYVF</sequence>
<proteinExistence type="predicted"/>
<keyword evidence="2" id="KW-0677">Repeat</keyword>
<accession>A0A128FG68</accession>
<name>A0A128FG68_9GAMM</name>
<dbReference type="Proteomes" id="UP000073601">
    <property type="component" value="Unassembled WGS sequence"/>
</dbReference>
<dbReference type="SMART" id="SM00191">
    <property type="entry name" value="Int_alpha"/>
    <property type="match status" value="6"/>
</dbReference>
<evidence type="ECO:0000256" key="4">
    <source>
        <dbReference type="SAM" id="MobiDB-lite"/>
    </source>
</evidence>
<keyword evidence="1 5" id="KW-0732">Signal</keyword>
<dbReference type="SUPFAM" id="SSF82171">
    <property type="entry name" value="DPP6 N-terminal domain-like"/>
    <property type="match status" value="1"/>
</dbReference>
<evidence type="ECO:0008006" key="8">
    <source>
        <dbReference type="Google" id="ProtNLM"/>
    </source>
</evidence>
<evidence type="ECO:0000313" key="7">
    <source>
        <dbReference type="Proteomes" id="UP000073601"/>
    </source>
</evidence>
<dbReference type="InterPro" id="IPR013519">
    <property type="entry name" value="Int_alpha_beta-p"/>
</dbReference>
<dbReference type="Gene3D" id="2.130.10.130">
    <property type="entry name" value="Integrin alpha, N-terminal"/>
    <property type="match status" value="3"/>
</dbReference>
<reference evidence="7" key="1">
    <citation type="submission" date="2016-02" db="EMBL/GenBank/DDBJ databases">
        <authorList>
            <person name="Rodrigo-Torres Lidia"/>
            <person name="Arahal R.David."/>
        </authorList>
    </citation>
    <scope>NUCLEOTIDE SEQUENCE [LARGE SCALE GENOMIC DNA]</scope>
    <source>
        <strain evidence="7">CECT 8713</strain>
    </source>
</reference>
<dbReference type="EMBL" id="FIZY01000043">
    <property type="protein sequence ID" value="CZF85793.1"/>
    <property type="molecule type" value="Genomic_DNA"/>
</dbReference>
<feature type="region of interest" description="Disordered" evidence="4">
    <location>
        <begin position="237"/>
        <end position="256"/>
    </location>
</feature>
<feature type="signal peptide" evidence="5">
    <location>
        <begin position="1"/>
        <end position="22"/>
    </location>
</feature>
<evidence type="ECO:0000256" key="2">
    <source>
        <dbReference type="ARBA" id="ARBA00022737"/>
    </source>
</evidence>
<keyword evidence="7" id="KW-1185">Reference proteome</keyword>
<dbReference type="InterPro" id="IPR028994">
    <property type="entry name" value="Integrin_alpha_N"/>
</dbReference>
<organism evidence="6 7">
    <name type="scientific">Grimontia marina</name>
    <dbReference type="NCBI Taxonomy" id="646534"/>
    <lineage>
        <taxon>Bacteria</taxon>
        <taxon>Pseudomonadati</taxon>
        <taxon>Pseudomonadota</taxon>
        <taxon>Gammaproteobacteria</taxon>
        <taxon>Vibrionales</taxon>
        <taxon>Vibrionaceae</taxon>
        <taxon>Grimontia</taxon>
    </lineage>
</organism>
<keyword evidence="3" id="KW-0325">Glycoprotein</keyword>
<dbReference type="PROSITE" id="PS51257">
    <property type="entry name" value="PROKAR_LIPOPROTEIN"/>
    <property type="match status" value="1"/>
</dbReference>
<evidence type="ECO:0000256" key="1">
    <source>
        <dbReference type="ARBA" id="ARBA00022729"/>
    </source>
</evidence>
<evidence type="ECO:0000256" key="5">
    <source>
        <dbReference type="SAM" id="SignalP"/>
    </source>
</evidence>
<dbReference type="InterPro" id="IPR013517">
    <property type="entry name" value="FG-GAP"/>
</dbReference>